<sequence length="61" mass="6895">MAVLHLVRSSVGESDPLPGEIWEVVLHPQLLQGPHPGQPLLPRLLQNHPLQGVRSWKLFFE</sequence>
<name>A0AAV0R8C8_9ROSI</name>
<dbReference type="EMBL" id="CAMGYJ010000010">
    <property type="protein sequence ID" value="CAI0553526.1"/>
    <property type="molecule type" value="Genomic_DNA"/>
</dbReference>
<evidence type="ECO:0000313" key="2">
    <source>
        <dbReference type="Proteomes" id="UP001154282"/>
    </source>
</evidence>
<protein>
    <submittedName>
        <fullName evidence="1">Uncharacterized protein</fullName>
    </submittedName>
</protein>
<organism evidence="1 2">
    <name type="scientific">Linum tenue</name>
    <dbReference type="NCBI Taxonomy" id="586396"/>
    <lineage>
        <taxon>Eukaryota</taxon>
        <taxon>Viridiplantae</taxon>
        <taxon>Streptophyta</taxon>
        <taxon>Embryophyta</taxon>
        <taxon>Tracheophyta</taxon>
        <taxon>Spermatophyta</taxon>
        <taxon>Magnoliopsida</taxon>
        <taxon>eudicotyledons</taxon>
        <taxon>Gunneridae</taxon>
        <taxon>Pentapetalae</taxon>
        <taxon>rosids</taxon>
        <taxon>fabids</taxon>
        <taxon>Malpighiales</taxon>
        <taxon>Linaceae</taxon>
        <taxon>Linum</taxon>
    </lineage>
</organism>
<keyword evidence="2" id="KW-1185">Reference proteome</keyword>
<reference evidence="1" key="1">
    <citation type="submission" date="2022-08" db="EMBL/GenBank/DDBJ databases">
        <authorList>
            <person name="Gutierrez-Valencia J."/>
        </authorList>
    </citation>
    <scope>NUCLEOTIDE SEQUENCE</scope>
</reference>
<proteinExistence type="predicted"/>
<dbReference type="Proteomes" id="UP001154282">
    <property type="component" value="Unassembled WGS sequence"/>
</dbReference>
<accession>A0AAV0R8C8</accession>
<dbReference type="AlphaFoldDB" id="A0AAV0R8C8"/>
<comment type="caution">
    <text evidence="1">The sequence shown here is derived from an EMBL/GenBank/DDBJ whole genome shotgun (WGS) entry which is preliminary data.</text>
</comment>
<evidence type="ECO:0000313" key="1">
    <source>
        <dbReference type="EMBL" id="CAI0553526.1"/>
    </source>
</evidence>
<gene>
    <name evidence="1" type="ORF">LITE_LOCUS46870</name>
</gene>